<dbReference type="EMBL" id="JACOOR010000001">
    <property type="protein sequence ID" value="MBC5658622.1"/>
    <property type="molecule type" value="Genomic_DNA"/>
</dbReference>
<dbReference type="RefSeq" id="WP_186872684.1">
    <property type="nucleotide sequence ID" value="NZ_JACOOR010000001.1"/>
</dbReference>
<dbReference type="AlphaFoldDB" id="A0A923LAJ7"/>
<evidence type="ECO:0000313" key="1">
    <source>
        <dbReference type="EMBL" id="MBC5658622.1"/>
    </source>
</evidence>
<gene>
    <name evidence="1" type="ORF">H8S44_02320</name>
</gene>
<proteinExistence type="predicted"/>
<organism evidence="1 2">
    <name type="scientific">Anaerosacchariphilus hominis</name>
    <dbReference type="NCBI Taxonomy" id="2763017"/>
    <lineage>
        <taxon>Bacteria</taxon>
        <taxon>Bacillati</taxon>
        <taxon>Bacillota</taxon>
        <taxon>Clostridia</taxon>
        <taxon>Lachnospirales</taxon>
        <taxon>Lachnospiraceae</taxon>
        <taxon>Anaerosacchariphilus</taxon>
    </lineage>
</organism>
<sequence length="158" mass="18320">MKIIAKYYINNYKLYTEDMKLVGQIRKNLTHAKQLSVLNASGEFFVQIEQKNDHIFLNYNDGSVEDTQLQYQQCTSLLQPPMACALTLDTKWGDLSITQTPHREFEVSLEHQEIAFLTRMTGITKEIHVLDDTIPTEFFSVIFTLAFLMLHDDDIEIV</sequence>
<accession>A0A923LAJ7</accession>
<protein>
    <submittedName>
        <fullName evidence="1">Uncharacterized protein</fullName>
    </submittedName>
</protein>
<dbReference type="Proteomes" id="UP000649345">
    <property type="component" value="Unassembled WGS sequence"/>
</dbReference>
<name>A0A923LAJ7_9FIRM</name>
<keyword evidence="2" id="KW-1185">Reference proteome</keyword>
<reference evidence="1" key="1">
    <citation type="submission" date="2020-08" db="EMBL/GenBank/DDBJ databases">
        <title>Genome public.</title>
        <authorList>
            <person name="Liu C."/>
            <person name="Sun Q."/>
        </authorList>
    </citation>
    <scope>NUCLEOTIDE SEQUENCE</scope>
    <source>
        <strain evidence="1">NSJ-68</strain>
    </source>
</reference>
<comment type="caution">
    <text evidence="1">The sequence shown here is derived from an EMBL/GenBank/DDBJ whole genome shotgun (WGS) entry which is preliminary data.</text>
</comment>
<evidence type="ECO:0000313" key="2">
    <source>
        <dbReference type="Proteomes" id="UP000649345"/>
    </source>
</evidence>